<keyword evidence="3" id="KW-1185">Reference proteome</keyword>
<comment type="caution">
    <text evidence="2">The sequence shown here is derived from an EMBL/GenBank/DDBJ whole genome shotgun (WGS) entry which is preliminary data.</text>
</comment>
<protein>
    <submittedName>
        <fullName evidence="2">Uncharacterized protein</fullName>
    </submittedName>
</protein>
<accession>A0A4Y2RJV2</accession>
<sequence>MTRTIPEPASPNFRTTSAGGNLTHDRFRVHQAYKRGMSSVESGFEPGDFRLQGWGLTAWSPQPRILYLISFPWWGFLNNFVHSQANIKFEGYSKSHCRIFIR</sequence>
<dbReference type="Proteomes" id="UP000499080">
    <property type="component" value="Unassembled WGS sequence"/>
</dbReference>
<dbReference type="AlphaFoldDB" id="A0A4Y2RJV2"/>
<gene>
    <name evidence="2" type="ORF">AVEN_16071_1</name>
</gene>
<dbReference type="EMBL" id="BGPR01017122">
    <property type="protein sequence ID" value="GBN75175.1"/>
    <property type="molecule type" value="Genomic_DNA"/>
</dbReference>
<proteinExistence type="predicted"/>
<feature type="region of interest" description="Disordered" evidence="1">
    <location>
        <begin position="1"/>
        <end position="23"/>
    </location>
</feature>
<evidence type="ECO:0000313" key="2">
    <source>
        <dbReference type="EMBL" id="GBN75175.1"/>
    </source>
</evidence>
<name>A0A4Y2RJV2_ARAVE</name>
<evidence type="ECO:0000256" key="1">
    <source>
        <dbReference type="SAM" id="MobiDB-lite"/>
    </source>
</evidence>
<organism evidence="2 3">
    <name type="scientific">Araneus ventricosus</name>
    <name type="common">Orbweaver spider</name>
    <name type="synonym">Epeira ventricosa</name>
    <dbReference type="NCBI Taxonomy" id="182803"/>
    <lineage>
        <taxon>Eukaryota</taxon>
        <taxon>Metazoa</taxon>
        <taxon>Ecdysozoa</taxon>
        <taxon>Arthropoda</taxon>
        <taxon>Chelicerata</taxon>
        <taxon>Arachnida</taxon>
        <taxon>Araneae</taxon>
        <taxon>Araneomorphae</taxon>
        <taxon>Entelegynae</taxon>
        <taxon>Araneoidea</taxon>
        <taxon>Araneidae</taxon>
        <taxon>Araneus</taxon>
    </lineage>
</organism>
<reference evidence="2 3" key="1">
    <citation type="journal article" date="2019" name="Sci. Rep.">
        <title>Orb-weaving spider Araneus ventricosus genome elucidates the spidroin gene catalogue.</title>
        <authorList>
            <person name="Kono N."/>
            <person name="Nakamura H."/>
            <person name="Ohtoshi R."/>
            <person name="Moran D.A.P."/>
            <person name="Shinohara A."/>
            <person name="Yoshida Y."/>
            <person name="Fujiwara M."/>
            <person name="Mori M."/>
            <person name="Tomita M."/>
            <person name="Arakawa K."/>
        </authorList>
    </citation>
    <scope>NUCLEOTIDE SEQUENCE [LARGE SCALE GENOMIC DNA]</scope>
</reference>
<evidence type="ECO:0000313" key="3">
    <source>
        <dbReference type="Proteomes" id="UP000499080"/>
    </source>
</evidence>